<evidence type="ECO:0000256" key="2">
    <source>
        <dbReference type="ARBA" id="ARBA00008335"/>
    </source>
</evidence>
<dbReference type="FunFam" id="1.20.1250.20:FF:000171">
    <property type="entry name" value="MFS general substrate transporter"/>
    <property type="match status" value="1"/>
</dbReference>
<proteinExistence type="inferred from homology"/>
<feature type="transmembrane region" description="Helical" evidence="7">
    <location>
        <begin position="137"/>
        <end position="162"/>
    </location>
</feature>
<dbReference type="STRING" id="945553.A0A0D2PDA3"/>
<feature type="transmembrane region" description="Helical" evidence="7">
    <location>
        <begin position="358"/>
        <end position="378"/>
    </location>
</feature>
<dbReference type="PANTHER" id="PTHR23511:SF12">
    <property type="entry name" value="TRANSPORTER, PUTATIVE (AFU_ORTHOLOGUE AFUA_7G01740)-RELATED"/>
    <property type="match status" value="1"/>
</dbReference>
<dbReference type="OMA" id="GCDIWGR"/>
<gene>
    <name evidence="9" type="ORF">HYPSUDRAFT_132633</name>
</gene>
<dbReference type="Pfam" id="PF00083">
    <property type="entry name" value="Sugar_tr"/>
    <property type="match status" value="1"/>
</dbReference>
<feature type="transmembrane region" description="Helical" evidence="7">
    <location>
        <begin position="414"/>
        <end position="435"/>
    </location>
</feature>
<comment type="similarity">
    <text evidence="2">Belongs to the major facilitator superfamily.</text>
</comment>
<evidence type="ECO:0000256" key="1">
    <source>
        <dbReference type="ARBA" id="ARBA00004141"/>
    </source>
</evidence>
<feature type="transmembrane region" description="Helical" evidence="7">
    <location>
        <begin position="169"/>
        <end position="193"/>
    </location>
</feature>
<feature type="transmembrane region" description="Helical" evidence="7">
    <location>
        <begin position="48"/>
        <end position="72"/>
    </location>
</feature>
<name>A0A0D2PDA3_HYPSF</name>
<keyword evidence="3" id="KW-0813">Transport</keyword>
<evidence type="ECO:0000313" key="9">
    <source>
        <dbReference type="EMBL" id="KJA26551.1"/>
    </source>
</evidence>
<keyword evidence="5 7" id="KW-1133">Transmembrane helix</keyword>
<dbReference type="CDD" id="cd17316">
    <property type="entry name" value="MFS_SV2_like"/>
    <property type="match status" value="1"/>
</dbReference>
<reference evidence="10" key="1">
    <citation type="submission" date="2014-04" db="EMBL/GenBank/DDBJ databases">
        <title>Evolutionary Origins and Diversification of the Mycorrhizal Mutualists.</title>
        <authorList>
            <consortium name="DOE Joint Genome Institute"/>
            <consortium name="Mycorrhizal Genomics Consortium"/>
            <person name="Kohler A."/>
            <person name="Kuo A."/>
            <person name="Nagy L.G."/>
            <person name="Floudas D."/>
            <person name="Copeland A."/>
            <person name="Barry K.W."/>
            <person name="Cichocki N."/>
            <person name="Veneault-Fourrey C."/>
            <person name="LaButti K."/>
            <person name="Lindquist E.A."/>
            <person name="Lipzen A."/>
            <person name="Lundell T."/>
            <person name="Morin E."/>
            <person name="Murat C."/>
            <person name="Riley R."/>
            <person name="Ohm R."/>
            <person name="Sun H."/>
            <person name="Tunlid A."/>
            <person name="Henrissat B."/>
            <person name="Grigoriev I.V."/>
            <person name="Hibbett D.S."/>
            <person name="Martin F."/>
        </authorList>
    </citation>
    <scope>NUCLEOTIDE SEQUENCE [LARGE SCALE GENOMIC DNA]</scope>
    <source>
        <strain evidence="10">FD-334 SS-4</strain>
    </source>
</reference>
<dbReference type="InterPro" id="IPR005828">
    <property type="entry name" value="MFS_sugar_transport-like"/>
</dbReference>
<dbReference type="Gene3D" id="1.20.1250.20">
    <property type="entry name" value="MFS general substrate transporter like domains"/>
    <property type="match status" value="1"/>
</dbReference>
<evidence type="ECO:0000313" key="10">
    <source>
        <dbReference type="Proteomes" id="UP000054270"/>
    </source>
</evidence>
<protein>
    <recommendedName>
        <fullName evidence="8">Major facilitator superfamily (MFS) profile domain-containing protein</fullName>
    </recommendedName>
</protein>
<evidence type="ECO:0000259" key="8">
    <source>
        <dbReference type="PROSITE" id="PS50850"/>
    </source>
</evidence>
<evidence type="ECO:0000256" key="5">
    <source>
        <dbReference type="ARBA" id="ARBA00022989"/>
    </source>
</evidence>
<evidence type="ECO:0000256" key="3">
    <source>
        <dbReference type="ARBA" id="ARBA00022448"/>
    </source>
</evidence>
<keyword evidence="10" id="KW-1185">Reference proteome</keyword>
<accession>A0A0D2PDA3</accession>
<comment type="subcellular location">
    <subcellularLocation>
        <location evidence="1">Membrane</location>
        <topology evidence="1">Multi-pass membrane protein</topology>
    </subcellularLocation>
</comment>
<evidence type="ECO:0000256" key="7">
    <source>
        <dbReference type="SAM" id="Phobius"/>
    </source>
</evidence>
<dbReference type="GO" id="GO:0022857">
    <property type="term" value="F:transmembrane transporter activity"/>
    <property type="evidence" value="ECO:0007669"/>
    <property type="project" value="InterPro"/>
</dbReference>
<dbReference type="SUPFAM" id="SSF103473">
    <property type="entry name" value="MFS general substrate transporter"/>
    <property type="match status" value="1"/>
</dbReference>
<sequence length="505" mass="55135">MKEAVTTYESDVNNLYESDDDSLDPVYYRKTVVLNRAIQEIGMGKYQYLLFIVAGFGWFADSVWPLITGLILTPVTDEFKFNPPFLSVAANAGLLVGALFWGIGCDIWGRRWCFNVTLLLAGVFGLVAGAANSFVALAALLAVMGVGVGGNLPIDSAVFLDFVPSSHQYLLTFMSVFWCLGQLLVNLLAWPLIANFSCPVGSTICQRSENMGWRYLLFMLGGITLVLWVARFFLFNLMESPRYLIGKGEDEKAVEVIHRLAQYNRGESTLTLDQLKTTEDSQPLEKRKGRKAVLSQTSNYTVSHIRALFRTRKMAYSTSLLISIWGVIGLASTLYNNFLPFLLASRGAHFGDSSLNITYRNTFIISVVGVPSAFLATYAVEVPLLGRRGALAASAVLTGVFLFLTTIARTSNALLGWNCGYSFFSNIMYGILYAISPEIFPAKDRGTGNALTATASRVFGLLAPIIALYADLSTAVPVYIAGALVMLAGGLALLLPYEPRGKASM</sequence>
<dbReference type="PANTHER" id="PTHR23511">
    <property type="entry name" value="SYNAPTIC VESICLE GLYCOPROTEIN 2"/>
    <property type="match status" value="1"/>
</dbReference>
<feature type="transmembrane region" description="Helical" evidence="7">
    <location>
        <begin position="447"/>
        <end position="470"/>
    </location>
</feature>
<keyword evidence="4 7" id="KW-0812">Transmembrane</keyword>
<dbReference type="AlphaFoldDB" id="A0A0D2PDA3"/>
<dbReference type="EMBL" id="KN817527">
    <property type="protein sequence ID" value="KJA26551.1"/>
    <property type="molecule type" value="Genomic_DNA"/>
</dbReference>
<feature type="domain" description="Major facilitator superfamily (MFS) profile" evidence="8">
    <location>
        <begin position="50"/>
        <end position="500"/>
    </location>
</feature>
<feature type="transmembrane region" description="Helical" evidence="7">
    <location>
        <begin position="476"/>
        <end position="497"/>
    </location>
</feature>
<dbReference type="Proteomes" id="UP000054270">
    <property type="component" value="Unassembled WGS sequence"/>
</dbReference>
<evidence type="ECO:0000256" key="4">
    <source>
        <dbReference type="ARBA" id="ARBA00022692"/>
    </source>
</evidence>
<dbReference type="GO" id="GO:0016020">
    <property type="term" value="C:membrane"/>
    <property type="evidence" value="ECO:0007669"/>
    <property type="project" value="UniProtKB-SubCell"/>
</dbReference>
<dbReference type="PROSITE" id="PS50850">
    <property type="entry name" value="MFS"/>
    <property type="match status" value="1"/>
</dbReference>
<feature type="transmembrane region" description="Helical" evidence="7">
    <location>
        <begin position="390"/>
        <end position="408"/>
    </location>
</feature>
<dbReference type="OrthoDB" id="3936150at2759"/>
<feature type="transmembrane region" description="Helical" evidence="7">
    <location>
        <begin position="112"/>
        <end position="131"/>
    </location>
</feature>
<feature type="transmembrane region" description="Helical" evidence="7">
    <location>
        <begin position="213"/>
        <end position="234"/>
    </location>
</feature>
<evidence type="ECO:0000256" key="6">
    <source>
        <dbReference type="ARBA" id="ARBA00023136"/>
    </source>
</evidence>
<feature type="transmembrane region" description="Helical" evidence="7">
    <location>
        <begin position="314"/>
        <end position="338"/>
    </location>
</feature>
<organism evidence="9 10">
    <name type="scientific">Hypholoma sublateritium (strain FD-334 SS-4)</name>
    <dbReference type="NCBI Taxonomy" id="945553"/>
    <lineage>
        <taxon>Eukaryota</taxon>
        <taxon>Fungi</taxon>
        <taxon>Dikarya</taxon>
        <taxon>Basidiomycota</taxon>
        <taxon>Agaricomycotina</taxon>
        <taxon>Agaricomycetes</taxon>
        <taxon>Agaricomycetidae</taxon>
        <taxon>Agaricales</taxon>
        <taxon>Agaricineae</taxon>
        <taxon>Strophariaceae</taxon>
        <taxon>Hypholoma</taxon>
    </lineage>
</organism>
<dbReference type="InterPro" id="IPR020846">
    <property type="entry name" value="MFS_dom"/>
</dbReference>
<dbReference type="InterPro" id="IPR036259">
    <property type="entry name" value="MFS_trans_sf"/>
</dbReference>
<keyword evidence="6 7" id="KW-0472">Membrane</keyword>
<feature type="transmembrane region" description="Helical" evidence="7">
    <location>
        <begin position="84"/>
        <end position="105"/>
    </location>
</feature>